<dbReference type="GO" id="GO:0005739">
    <property type="term" value="C:mitochondrion"/>
    <property type="evidence" value="ECO:0007669"/>
    <property type="project" value="EnsemblFungi"/>
</dbReference>
<feature type="region of interest" description="Disordered" evidence="7">
    <location>
        <begin position="1296"/>
        <end position="1322"/>
    </location>
</feature>
<dbReference type="Gene3D" id="4.10.240.10">
    <property type="entry name" value="Zn(2)-C6 fungal-type DNA-binding domain"/>
    <property type="match status" value="1"/>
</dbReference>
<evidence type="ECO:0000256" key="7">
    <source>
        <dbReference type="SAM" id="MobiDB-lite"/>
    </source>
</evidence>
<dbReference type="GO" id="GO:0071456">
    <property type="term" value="P:cellular response to hypoxia"/>
    <property type="evidence" value="ECO:0007669"/>
    <property type="project" value="EnsemblFungi"/>
</dbReference>
<dbReference type="PANTHER" id="PTHR31944">
    <property type="entry name" value="HEME-RESPONSIVE ZINC FINGER TRANSCRIPTION FACTOR HAP1"/>
    <property type="match status" value="1"/>
</dbReference>
<dbReference type="GO" id="GO:0008270">
    <property type="term" value="F:zinc ion binding"/>
    <property type="evidence" value="ECO:0007669"/>
    <property type="project" value="InterPro"/>
</dbReference>
<dbReference type="SMART" id="SM00906">
    <property type="entry name" value="Fungal_trans"/>
    <property type="match status" value="1"/>
</dbReference>
<feature type="compositionally biased region" description="Low complexity" evidence="7">
    <location>
        <begin position="794"/>
        <end position="811"/>
    </location>
</feature>
<dbReference type="InterPro" id="IPR001138">
    <property type="entry name" value="Zn2Cys6_DnaBD"/>
</dbReference>
<evidence type="ECO:0000256" key="6">
    <source>
        <dbReference type="ARBA" id="ARBA00023242"/>
    </source>
</evidence>
<dbReference type="PROSITE" id="PS00463">
    <property type="entry name" value="ZN2_CY6_FUNGAL_1"/>
    <property type="match status" value="1"/>
</dbReference>
<keyword evidence="3" id="KW-0805">Transcription regulation</keyword>
<dbReference type="InterPro" id="IPR036864">
    <property type="entry name" value="Zn2-C6_fun-type_DNA-bd_sf"/>
</dbReference>
<dbReference type="Pfam" id="PF04082">
    <property type="entry name" value="Fungal_trans"/>
    <property type="match status" value="1"/>
</dbReference>
<dbReference type="CDD" id="cd00067">
    <property type="entry name" value="GAL4"/>
    <property type="match status" value="1"/>
</dbReference>
<dbReference type="InterPro" id="IPR007219">
    <property type="entry name" value="XnlR_reg_dom"/>
</dbReference>
<dbReference type="SUPFAM" id="SSF57959">
    <property type="entry name" value="Leucine zipper domain"/>
    <property type="match status" value="1"/>
</dbReference>
<feature type="compositionally biased region" description="Polar residues" evidence="7">
    <location>
        <begin position="757"/>
        <end position="779"/>
    </location>
</feature>
<dbReference type="GO" id="GO:0071169">
    <property type="term" value="P:establishment of protein localization to chromatin"/>
    <property type="evidence" value="ECO:0007669"/>
    <property type="project" value="EnsemblFungi"/>
</dbReference>
<dbReference type="GO" id="GO:0043457">
    <property type="term" value="P:regulation of cellular respiration"/>
    <property type="evidence" value="ECO:0007669"/>
    <property type="project" value="EnsemblFungi"/>
</dbReference>
<gene>
    <name evidence="9" type="primary">NDAI0G05260</name>
    <name evidence="9" type="ordered locus">NDAI_0G05260</name>
</gene>
<dbReference type="SUPFAM" id="SSF57701">
    <property type="entry name" value="Zn2/Cys6 DNA-binding domain"/>
    <property type="match status" value="1"/>
</dbReference>
<feature type="region of interest" description="Disordered" evidence="7">
    <location>
        <begin position="1396"/>
        <end position="1429"/>
    </location>
</feature>
<feature type="compositionally biased region" description="Pro residues" evidence="7">
    <location>
        <begin position="359"/>
        <end position="370"/>
    </location>
</feature>
<dbReference type="InterPro" id="IPR051430">
    <property type="entry name" value="Fungal_TF_Env_Response"/>
</dbReference>
<organism evidence="9 10">
    <name type="scientific">Naumovozyma dairenensis (strain ATCC 10597 / BCRC 20456 / CBS 421 / NBRC 0211 / NRRL Y-12639)</name>
    <name type="common">Saccharomyces dairenensis</name>
    <dbReference type="NCBI Taxonomy" id="1071378"/>
    <lineage>
        <taxon>Eukaryota</taxon>
        <taxon>Fungi</taxon>
        <taxon>Dikarya</taxon>
        <taxon>Ascomycota</taxon>
        <taxon>Saccharomycotina</taxon>
        <taxon>Saccharomycetes</taxon>
        <taxon>Saccharomycetales</taxon>
        <taxon>Saccharomycetaceae</taxon>
        <taxon>Naumovozyma</taxon>
    </lineage>
</organism>
<keyword evidence="10" id="KW-1185">Reference proteome</keyword>
<accession>J7REH4</accession>
<protein>
    <recommendedName>
        <fullName evidence="8">Zn(2)-C6 fungal-type domain-containing protein</fullName>
    </recommendedName>
</protein>
<feature type="compositionally biased region" description="Low complexity" evidence="7">
    <location>
        <begin position="1407"/>
        <end position="1418"/>
    </location>
</feature>
<dbReference type="GO" id="GO:0000978">
    <property type="term" value="F:RNA polymerase II cis-regulatory region sequence-specific DNA binding"/>
    <property type="evidence" value="ECO:0007669"/>
    <property type="project" value="EnsemblFungi"/>
</dbReference>
<dbReference type="CDD" id="cd12148">
    <property type="entry name" value="fungal_TF_MHR"/>
    <property type="match status" value="1"/>
</dbReference>
<dbReference type="STRING" id="1071378.J7REH4"/>
<feature type="domain" description="Zn(2)-C6 fungal-type" evidence="8">
    <location>
        <begin position="65"/>
        <end position="97"/>
    </location>
</feature>
<evidence type="ECO:0000256" key="5">
    <source>
        <dbReference type="ARBA" id="ARBA00023163"/>
    </source>
</evidence>
<keyword evidence="5" id="KW-0804">Transcription</keyword>
<keyword evidence="4" id="KW-0238">DNA-binding</keyword>
<dbReference type="OMA" id="TTRALFF"/>
<dbReference type="PANTHER" id="PTHR31944:SF131">
    <property type="entry name" value="HEME-RESPONSIVE ZINC FINGER TRANSCRIPTION FACTOR HAP1"/>
    <property type="match status" value="1"/>
</dbReference>
<keyword evidence="2" id="KW-0862">Zinc</keyword>
<keyword evidence="1" id="KW-0479">Metal-binding</keyword>
<proteinExistence type="predicted"/>
<dbReference type="HOGENOM" id="CLU_004380_0_0_1"/>
<dbReference type="Pfam" id="PF00172">
    <property type="entry name" value="Zn_clus"/>
    <property type="match status" value="1"/>
</dbReference>
<dbReference type="GO" id="GO:0006351">
    <property type="term" value="P:DNA-templated transcription"/>
    <property type="evidence" value="ECO:0007669"/>
    <property type="project" value="InterPro"/>
</dbReference>
<dbReference type="eggNOG" id="ENOG502QRPQ">
    <property type="taxonomic scope" value="Eukaryota"/>
</dbReference>
<evidence type="ECO:0000313" key="10">
    <source>
        <dbReference type="Proteomes" id="UP000000689"/>
    </source>
</evidence>
<sequence>MATVSSSSSDFSTAPISRSGSGVEIQSKQIGNSSNSPNLASNSKKHDSTNTSNKVKRKRNRVPLSCTICRKRKVKCDKIRPHCQQCTKTGVAHLCHYMEQSWAEEAEKELSKETELKMLRDRVKSLEKTLSKIHNNNNNTNGSATSIDTNGTNEKNNEGNSNRSNAINITNTALPNVSTINSTDKTIVSSAVENQLMNSQNNENNKVSREIISMEDKQLSEHDTDELDLTKQFDMLHIKNNGTIHLGATHWLAIMKGDPYLKLLWGHIFNIRGKINEWYSQRLNASKKKHGMKNANKVGKCPVMHKTKGQYHNLPLPPNHPPLHAGSSGKCPVAHRVINNNNNSSSSSNNNNPMINAPSPLPPNHPPIDPNNPNVSKCPVAHRNTFNSGVTQGRCPVIHSSSPSPVPSILPLSNSSTDSSAIAPTGKCPVDHAKILANLNGGVKLENNAMGLSSSNLLSFTKNINGNGEQQDNLDLSKLYGAPSPSLPSFQNIASRIPSSTNLNGNVNGNNNNNNNNNINGRFKKPQPIYHPYVASLSYGQIVERLNELLPPKRIINLFVDKFFKHIYPTIPIIDELNFKNHVNQIIISRNPTTISSDVTSPIQLNLQKKLTDYCYLGILVIILRLTWLSLPPNSCKLDLGNNASNSYLIPNVNSMSTTASNLKEDALLIKYETSFEALELVKKYLIKFDEIASLSNRNINLTTIQFAIFYKLYTTSCPNSYGANDTHDNENNQILLSSTIQMAFSCGLHRDPDNFPQLSAVSPQNGSMDQSSTSNSNFNSIQGVQIKSESQNINKNNNNIPRNNSNSNNNDAGFPANTGKDSQNSTERFKHTWRKIWYYIVQLDVKQSLSLGTPRLLRNLKDFSDTKLPSSSKIDYVRDIKELIIIKNFTLFWQIDLCIIAVLNHILNISLAKNVRKFELDSLIESLSSLTYGKKNINEVISELINKGLLPTTEASVNYQEGDDLYGLPSLEEIMGTLSQNQNGFTTNSGEMYDKKFESPHESTTRALFFSKHMTLRMLLYLLNYILFTHYEPMDNEDKACADLAKFYAQKSLNFAMDGFRNCLIFFNNVKQSNSTSTTFEYLGTILSPHCLDIGNRALQFIVCLLIRAKCGPLTGMKESSILTYSSGNEESDSELNDLKKRKDNKPSEIDTEVVELNSNLVSDLDINLGDALIDKLLLRMMLFHKLTKQLISKYSYARTVAKSTGFFITLLNERQLPKGKTASGWKHPKITDFFKNVPSLVLSEDTERVKRCPVYQDALGFIVPRSSNSTISTNASQLLSTKLGRTQLPPIRTYNPITYTDSNLRTSMNTKEPQTSSVDDPFAKRRKLDEVPGEQNPLSPFAQSPLPPLQALAHVSSITSNDNALANVDNNMLSSLDKISNGSRYIMSNGQYAPNKNTMESSQLNTNGNGSGNNNNKPKSIVGNFSDGAGSTNLNSFTTPESDLTNTPDFEDFLLQNSNFNGLFINPSSLVEAMNEITTTQNTNNAASGNNSTTNPGNLNQLGLNGMNVNNNDTTNINSTNDQVDITNVNGQVNNAGLENITGDINAYMNNLDNLDFFLPFDNGGLEDLNNPGEFTLWD</sequence>
<dbReference type="EMBL" id="HE580273">
    <property type="protein sequence ID" value="CCK73509.1"/>
    <property type="molecule type" value="Genomic_DNA"/>
</dbReference>
<dbReference type="FunFam" id="4.10.240.10:FF:000014">
    <property type="entry name" value="HAP1p Zinc finger transcription factor"/>
    <property type="match status" value="1"/>
</dbReference>
<dbReference type="GO" id="GO:0000122">
    <property type="term" value="P:negative regulation of transcription by RNA polymerase II"/>
    <property type="evidence" value="ECO:0007669"/>
    <property type="project" value="EnsemblFungi"/>
</dbReference>
<feature type="compositionally biased region" description="Low complexity" evidence="7">
    <location>
        <begin position="32"/>
        <end position="42"/>
    </location>
</feature>
<evidence type="ECO:0000256" key="3">
    <source>
        <dbReference type="ARBA" id="ARBA00023015"/>
    </source>
</evidence>
<dbReference type="OrthoDB" id="4159781at2759"/>
<feature type="compositionally biased region" description="Polar residues" evidence="7">
    <location>
        <begin position="1396"/>
        <end position="1406"/>
    </location>
</feature>
<feature type="compositionally biased region" description="Polar residues" evidence="7">
    <location>
        <begin position="1297"/>
        <end position="1320"/>
    </location>
</feature>
<keyword evidence="6" id="KW-0539">Nucleus</keyword>
<reference evidence="9 10" key="1">
    <citation type="journal article" date="2011" name="Proc. Natl. Acad. Sci. U.S.A.">
        <title>Evolutionary erosion of yeast sex chromosomes by mating-type switching accidents.</title>
        <authorList>
            <person name="Gordon J.L."/>
            <person name="Armisen D."/>
            <person name="Proux-Wera E."/>
            <person name="Oheigeartaigh S.S."/>
            <person name="Byrne K.P."/>
            <person name="Wolfe K.H."/>
        </authorList>
    </citation>
    <scope>NUCLEOTIDE SEQUENCE [LARGE SCALE GENOMIC DNA]</scope>
    <source>
        <strain evidence="10">ATCC 10597 / BCRC 20456 / CBS 421 / NBRC 0211 / NRRL Y-12639</strain>
    </source>
</reference>
<dbReference type="InterPro" id="IPR046347">
    <property type="entry name" value="bZIP_sf"/>
</dbReference>
<evidence type="ECO:0000259" key="8">
    <source>
        <dbReference type="PROSITE" id="PS50048"/>
    </source>
</evidence>
<feature type="region of interest" description="Disordered" evidence="7">
    <location>
        <begin position="317"/>
        <end position="375"/>
    </location>
</feature>
<dbReference type="GO" id="GO:0005634">
    <property type="term" value="C:nucleus"/>
    <property type="evidence" value="ECO:0007669"/>
    <property type="project" value="EnsemblFungi"/>
</dbReference>
<evidence type="ECO:0000313" key="9">
    <source>
        <dbReference type="EMBL" id="CCK73509.1"/>
    </source>
</evidence>
<feature type="compositionally biased region" description="Low complexity" evidence="7">
    <location>
        <begin position="149"/>
        <end position="165"/>
    </location>
</feature>
<dbReference type="RefSeq" id="XP_003980185.1">
    <property type="nucleotide sequence ID" value="XM_003980136.1"/>
</dbReference>
<feature type="compositionally biased region" description="Low complexity" evidence="7">
    <location>
        <begin position="339"/>
        <end position="358"/>
    </location>
</feature>
<dbReference type="KEGG" id="ndi:NDAI_0G05260"/>
<dbReference type="GO" id="GO:0001228">
    <property type="term" value="F:DNA-binding transcription activator activity, RNA polymerase II-specific"/>
    <property type="evidence" value="ECO:0007669"/>
    <property type="project" value="EnsemblFungi"/>
</dbReference>
<dbReference type="GeneID" id="13926981"/>
<feature type="region of interest" description="Disordered" evidence="7">
    <location>
        <begin position="794"/>
        <end position="827"/>
    </location>
</feature>
<dbReference type="Gene3D" id="1.20.5.170">
    <property type="match status" value="1"/>
</dbReference>
<dbReference type="Proteomes" id="UP000000689">
    <property type="component" value="Chromosome 7"/>
</dbReference>
<evidence type="ECO:0000256" key="2">
    <source>
        <dbReference type="ARBA" id="ARBA00022833"/>
    </source>
</evidence>
<dbReference type="SMR" id="J7REH4"/>
<feature type="region of interest" description="Disordered" evidence="7">
    <location>
        <begin position="1"/>
        <end position="59"/>
    </location>
</feature>
<feature type="region of interest" description="Disordered" evidence="7">
    <location>
        <begin position="133"/>
        <end position="165"/>
    </location>
</feature>
<feature type="compositionally biased region" description="Polar residues" evidence="7">
    <location>
        <begin position="10"/>
        <end position="31"/>
    </location>
</feature>
<feature type="region of interest" description="Disordered" evidence="7">
    <location>
        <begin position="756"/>
        <end position="779"/>
    </location>
</feature>
<name>J7REH4_NAUDC</name>
<evidence type="ECO:0000256" key="1">
    <source>
        <dbReference type="ARBA" id="ARBA00022723"/>
    </source>
</evidence>
<dbReference type="SMART" id="SM00066">
    <property type="entry name" value="GAL4"/>
    <property type="match status" value="1"/>
</dbReference>
<evidence type="ECO:0000256" key="4">
    <source>
        <dbReference type="ARBA" id="ARBA00023125"/>
    </source>
</evidence>
<dbReference type="PROSITE" id="PS50048">
    <property type="entry name" value="ZN2_CY6_FUNGAL_2"/>
    <property type="match status" value="1"/>
</dbReference>